<dbReference type="Proteomes" id="UP000251889">
    <property type="component" value="Unassembled WGS sequence"/>
</dbReference>
<comment type="caution">
    <text evidence="3">The sequence shown here is derived from an EMBL/GenBank/DDBJ whole genome shotgun (WGS) entry which is preliminary data.</text>
</comment>
<protein>
    <submittedName>
        <fullName evidence="3">Ezrin/radixin/moesin family protein</fullName>
    </submittedName>
</protein>
<dbReference type="AlphaFoldDB" id="A0A364Y814"/>
<dbReference type="OrthoDB" id="1119072at2"/>
<keyword evidence="4" id="KW-1185">Reference proteome</keyword>
<organism evidence="3 4">
    <name type="scientific">Pseudochryseolinea flava</name>
    <dbReference type="NCBI Taxonomy" id="2059302"/>
    <lineage>
        <taxon>Bacteria</taxon>
        <taxon>Pseudomonadati</taxon>
        <taxon>Bacteroidota</taxon>
        <taxon>Cytophagia</taxon>
        <taxon>Cytophagales</taxon>
        <taxon>Fulvivirgaceae</taxon>
        <taxon>Pseudochryseolinea</taxon>
    </lineage>
</organism>
<reference evidence="3 4" key="1">
    <citation type="submission" date="2018-06" db="EMBL/GenBank/DDBJ databases">
        <title>Chryseolinea flavus sp. nov., a member of the phylum Bacteroidetes isolated from soil.</title>
        <authorList>
            <person name="Li Y."/>
            <person name="Wang J."/>
        </authorList>
    </citation>
    <scope>NUCLEOTIDE SEQUENCE [LARGE SCALE GENOMIC DNA]</scope>
    <source>
        <strain evidence="3 4">SDU1-6</strain>
    </source>
</reference>
<feature type="signal peptide" evidence="2">
    <location>
        <begin position="1"/>
        <end position="22"/>
    </location>
</feature>
<feature type="coiled-coil region" evidence="1">
    <location>
        <begin position="22"/>
        <end position="108"/>
    </location>
</feature>
<proteinExistence type="predicted"/>
<gene>
    <name evidence="3" type="ORF">DQQ10_03250</name>
</gene>
<sequence length="213" mass="24012">MKYRLLVIFCLACIFSASQSFAQLSKQEKKEWKKKAKEFSKNPANLKQLTEDKQAADNQVASLNQKVTSMQSTISDKDAKIAELEDQLSKSQGQLTAAKAEIAQLKEAPVINPMDFSKGIVFKVQVGAFKNKDLAKYFDNNPNFGGEVKEGEPQKITIGIFRDYWEADTFKKYMREMGVKDAWIVPYRDGQRVEIKDVLEGVISDKPATESAN</sequence>
<accession>A0A364Y814</accession>
<evidence type="ECO:0000313" key="3">
    <source>
        <dbReference type="EMBL" id="RAW03127.1"/>
    </source>
</evidence>
<dbReference type="EMBL" id="QMFY01000001">
    <property type="protein sequence ID" value="RAW03127.1"/>
    <property type="molecule type" value="Genomic_DNA"/>
</dbReference>
<name>A0A364Y814_9BACT</name>
<dbReference type="Gene3D" id="1.20.5.340">
    <property type="match status" value="1"/>
</dbReference>
<dbReference type="RefSeq" id="WP_112745342.1">
    <property type="nucleotide sequence ID" value="NZ_QMFY01000001.1"/>
</dbReference>
<evidence type="ECO:0000313" key="4">
    <source>
        <dbReference type="Proteomes" id="UP000251889"/>
    </source>
</evidence>
<evidence type="ECO:0000256" key="1">
    <source>
        <dbReference type="SAM" id="Coils"/>
    </source>
</evidence>
<keyword evidence="1" id="KW-0175">Coiled coil</keyword>
<keyword evidence="2" id="KW-0732">Signal</keyword>
<evidence type="ECO:0000256" key="2">
    <source>
        <dbReference type="SAM" id="SignalP"/>
    </source>
</evidence>
<feature type="chain" id="PRO_5016999475" evidence="2">
    <location>
        <begin position="23"/>
        <end position="213"/>
    </location>
</feature>